<dbReference type="Proteomes" id="UP001595615">
    <property type="component" value="Unassembled WGS sequence"/>
</dbReference>
<feature type="chain" id="PRO_5045730728" evidence="1">
    <location>
        <begin position="22"/>
        <end position="109"/>
    </location>
</feature>
<dbReference type="InterPro" id="IPR030972">
    <property type="entry name" value="UrcA_uranyl"/>
</dbReference>
<gene>
    <name evidence="2" type="ORF">ACFOMD_06475</name>
</gene>
<dbReference type="NCBIfam" id="TIGR04433">
    <property type="entry name" value="UrcA_uranyl"/>
    <property type="match status" value="1"/>
</dbReference>
<keyword evidence="3" id="KW-1185">Reference proteome</keyword>
<dbReference type="RefSeq" id="WP_380858627.1">
    <property type="nucleotide sequence ID" value="NZ_JBHRXV010000004.1"/>
</dbReference>
<dbReference type="EMBL" id="JBHRXV010000004">
    <property type="protein sequence ID" value="MFC3712206.1"/>
    <property type="molecule type" value="Genomic_DNA"/>
</dbReference>
<protein>
    <submittedName>
        <fullName evidence="2">UrcA family protein</fullName>
    </submittedName>
</protein>
<evidence type="ECO:0000313" key="2">
    <source>
        <dbReference type="EMBL" id="MFC3712206.1"/>
    </source>
</evidence>
<evidence type="ECO:0000313" key="3">
    <source>
        <dbReference type="Proteomes" id="UP001595615"/>
    </source>
</evidence>
<evidence type="ECO:0000256" key="1">
    <source>
        <dbReference type="SAM" id="SignalP"/>
    </source>
</evidence>
<reference evidence="3" key="1">
    <citation type="journal article" date="2019" name="Int. J. Syst. Evol. Microbiol.">
        <title>The Global Catalogue of Microorganisms (GCM) 10K type strain sequencing project: providing services to taxonomists for standard genome sequencing and annotation.</title>
        <authorList>
            <consortium name="The Broad Institute Genomics Platform"/>
            <consortium name="The Broad Institute Genome Sequencing Center for Infectious Disease"/>
            <person name="Wu L."/>
            <person name="Ma J."/>
        </authorList>
    </citation>
    <scope>NUCLEOTIDE SEQUENCE [LARGE SCALE GENOMIC DNA]</scope>
    <source>
        <strain evidence="3">KCTC 42644</strain>
    </source>
</reference>
<accession>A0ABV7X8E1</accession>
<comment type="caution">
    <text evidence="2">The sequence shown here is derived from an EMBL/GenBank/DDBJ whole genome shotgun (WGS) entry which is preliminary data.</text>
</comment>
<organism evidence="2 3">
    <name type="scientific">Sphingoaurantiacus capsulatus</name>
    <dbReference type="NCBI Taxonomy" id="1771310"/>
    <lineage>
        <taxon>Bacteria</taxon>
        <taxon>Pseudomonadati</taxon>
        <taxon>Pseudomonadota</taxon>
        <taxon>Alphaproteobacteria</taxon>
        <taxon>Sphingomonadales</taxon>
        <taxon>Sphingosinicellaceae</taxon>
        <taxon>Sphingoaurantiacus</taxon>
    </lineage>
</organism>
<feature type="signal peptide" evidence="1">
    <location>
        <begin position="1"/>
        <end position="21"/>
    </location>
</feature>
<name>A0ABV7X8E1_9SPHN</name>
<proteinExistence type="predicted"/>
<keyword evidence="1" id="KW-0732">Signal</keyword>
<sequence>MKSLLIAFAPLLMTASVVATAEPLTSRPAAVSVAGLDVTTPAGAAELLQRARTAAERACGLDAKWDRWSGDYDRCRADTVAALVAKADAPVLTALHRGESLPVQVAAAK</sequence>